<keyword evidence="3" id="KW-0568">Pathogenesis-related protein</keyword>
<dbReference type="InParanoid" id="A0A059DC07"/>
<dbReference type="GO" id="GO:0006952">
    <property type="term" value="P:defense response"/>
    <property type="evidence" value="ECO:0007669"/>
    <property type="project" value="UniProtKB-KW"/>
</dbReference>
<dbReference type="PANTHER" id="PTHR31213">
    <property type="entry name" value="OS08G0374000 PROTEIN-RELATED"/>
    <property type="match status" value="1"/>
</dbReference>
<dbReference type="FunFam" id="3.30.530.20:FF:000007">
    <property type="entry name" value="Major pollen allergen Bet v 1-A"/>
    <property type="match status" value="1"/>
</dbReference>
<dbReference type="SMART" id="SM01037">
    <property type="entry name" value="Bet_v_1"/>
    <property type="match status" value="1"/>
</dbReference>
<keyword evidence="2" id="KW-0611">Plant defense</keyword>
<dbReference type="GO" id="GO:0038023">
    <property type="term" value="F:signaling receptor activity"/>
    <property type="evidence" value="ECO:0000318"/>
    <property type="project" value="GO_Central"/>
</dbReference>
<comment type="similarity">
    <text evidence="1">Belongs to the BetVI family.</text>
</comment>
<dbReference type="PRINTS" id="PR00634">
    <property type="entry name" value="BETALLERGEN"/>
</dbReference>
<evidence type="ECO:0000256" key="1">
    <source>
        <dbReference type="ARBA" id="ARBA00009744"/>
    </source>
</evidence>
<dbReference type="InterPro" id="IPR000916">
    <property type="entry name" value="Bet_v_I/MLP"/>
</dbReference>
<dbReference type="GO" id="GO:0005634">
    <property type="term" value="C:nucleus"/>
    <property type="evidence" value="ECO:0000318"/>
    <property type="project" value="GO_Central"/>
</dbReference>
<protein>
    <recommendedName>
        <fullName evidence="4">Bet v I/Major latex protein domain-containing protein</fullName>
    </recommendedName>
</protein>
<dbReference type="InterPro" id="IPR024949">
    <property type="entry name" value="Bet_v_I_allergen"/>
</dbReference>
<dbReference type="Gramene" id="KCW87780">
    <property type="protein sequence ID" value="KCW87780"/>
    <property type="gene ID" value="EUGRSUZ_A00162"/>
</dbReference>
<dbReference type="AlphaFoldDB" id="A0A059DC07"/>
<organism evidence="5">
    <name type="scientific">Eucalyptus grandis</name>
    <name type="common">Flooded gum</name>
    <dbReference type="NCBI Taxonomy" id="71139"/>
    <lineage>
        <taxon>Eukaryota</taxon>
        <taxon>Viridiplantae</taxon>
        <taxon>Streptophyta</taxon>
        <taxon>Embryophyta</taxon>
        <taxon>Tracheophyta</taxon>
        <taxon>Spermatophyta</taxon>
        <taxon>Magnoliopsida</taxon>
        <taxon>eudicotyledons</taxon>
        <taxon>Gunneridae</taxon>
        <taxon>Pentapetalae</taxon>
        <taxon>rosids</taxon>
        <taxon>malvids</taxon>
        <taxon>Myrtales</taxon>
        <taxon>Myrtaceae</taxon>
        <taxon>Myrtoideae</taxon>
        <taxon>Eucalypteae</taxon>
        <taxon>Eucalyptus</taxon>
    </lineage>
</organism>
<dbReference type="InterPro" id="IPR050279">
    <property type="entry name" value="Plant_def-hormone_signal"/>
</dbReference>
<dbReference type="PANTHER" id="PTHR31213:SF55">
    <property type="entry name" value="STRESS-INDUCED PROTEIN SAM22"/>
    <property type="match status" value="1"/>
</dbReference>
<evidence type="ECO:0000313" key="5">
    <source>
        <dbReference type="EMBL" id="KCW87780.1"/>
    </source>
</evidence>
<dbReference type="GO" id="GO:0004864">
    <property type="term" value="F:protein phosphatase inhibitor activity"/>
    <property type="evidence" value="ECO:0000318"/>
    <property type="project" value="GO_Central"/>
</dbReference>
<dbReference type="OMA" id="GYVKHRI"/>
<dbReference type="STRING" id="71139.A0A059DC07"/>
<name>A0A059DC07_EUCGR</name>
<evidence type="ECO:0000256" key="2">
    <source>
        <dbReference type="ARBA" id="ARBA00022821"/>
    </source>
</evidence>
<dbReference type="CDD" id="cd07816">
    <property type="entry name" value="Bet_v1-like"/>
    <property type="match status" value="1"/>
</dbReference>
<gene>
    <name evidence="5" type="ORF">EUGRSUZ_A00162</name>
</gene>
<sequence>MGVVSYDSEVTTPIPPAKMFKAAVLDADNLIPKVLPQAIKSVEVLEGNGGPGTIKLITFGEGSQYQTMKHKVEALDKENFTYSYSIIEGDVLGTTFEKISYEVKITASPEGGSVCKNTSKYFTIGEVDITEEKIKAGKEKASAMFKAIEAYLLANPMPIE</sequence>
<dbReference type="EMBL" id="KK198753">
    <property type="protein sequence ID" value="KCW87780.1"/>
    <property type="molecule type" value="Genomic_DNA"/>
</dbReference>
<dbReference type="GO" id="GO:0010427">
    <property type="term" value="F:abscisic acid binding"/>
    <property type="evidence" value="ECO:0000318"/>
    <property type="project" value="GO_Central"/>
</dbReference>
<dbReference type="Gene3D" id="3.30.530.20">
    <property type="match status" value="1"/>
</dbReference>
<dbReference type="GO" id="GO:0009738">
    <property type="term" value="P:abscisic acid-activated signaling pathway"/>
    <property type="evidence" value="ECO:0000318"/>
    <property type="project" value="GO_Central"/>
</dbReference>
<dbReference type="GO" id="GO:0005737">
    <property type="term" value="C:cytoplasm"/>
    <property type="evidence" value="ECO:0000318"/>
    <property type="project" value="GO_Central"/>
</dbReference>
<reference evidence="5" key="1">
    <citation type="submission" date="2013-07" db="EMBL/GenBank/DDBJ databases">
        <title>The genome of Eucalyptus grandis.</title>
        <authorList>
            <person name="Schmutz J."/>
            <person name="Hayes R."/>
            <person name="Myburg A."/>
            <person name="Tuskan G."/>
            <person name="Grattapaglia D."/>
            <person name="Rokhsar D.S."/>
        </authorList>
    </citation>
    <scope>NUCLEOTIDE SEQUENCE</scope>
    <source>
        <tissue evidence="5">Leaf extractions</tissue>
    </source>
</reference>
<feature type="domain" description="Bet v I/Major latex protein" evidence="4">
    <location>
        <begin position="5"/>
        <end position="155"/>
    </location>
</feature>
<accession>A0A059DC07</accession>
<dbReference type="eggNOG" id="ENOG502RXTQ">
    <property type="taxonomic scope" value="Eukaryota"/>
</dbReference>
<proteinExistence type="inferred from homology"/>
<dbReference type="InterPro" id="IPR023393">
    <property type="entry name" value="START-like_dom_sf"/>
</dbReference>
<dbReference type="Pfam" id="PF00407">
    <property type="entry name" value="Bet_v_1"/>
    <property type="match status" value="1"/>
</dbReference>
<evidence type="ECO:0000256" key="3">
    <source>
        <dbReference type="ARBA" id="ARBA00023265"/>
    </source>
</evidence>
<evidence type="ECO:0000259" key="4">
    <source>
        <dbReference type="SMART" id="SM01037"/>
    </source>
</evidence>
<dbReference type="SUPFAM" id="SSF55961">
    <property type="entry name" value="Bet v1-like"/>
    <property type="match status" value="1"/>
</dbReference>